<dbReference type="InterPro" id="IPR001878">
    <property type="entry name" value="Znf_CCHC"/>
</dbReference>
<feature type="domain" description="CCHC-type" evidence="3">
    <location>
        <begin position="450"/>
        <end position="464"/>
    </location>
</feature>
<reference evidence="4" key="1">
    <citation type="submission" date="2016-07" db="EMBL/GenBank/DDBJ databases">
        <authorList>
            <person name="Bretaudeau A."/>
        </authorList>
    </citation>
    <scope>NUCLEOTIDE SEQUENCE</scope>
    <source>
        <strain evidence="4">Rice</strain>
        <tissue evidence="4">Whole body</tissue>
    </source>
</reference>
<evidence type="ECO:0000313" key="4">
    <source>
        <dbReference type="EMBL" id="SOQ42577.1"/>
    </source>
</evidence>
<evidence type="ECO:0000256" key="1">
    <source>
        <dbReference type="PROSITE-ProRule" id="PRU00047"/>
    </source>
</evidence>
<dbReference type="GO" id="GO:0008270">
    <property type="term" value="F:zinc ion binding"/>
    <property type="evidence" value="ECO:0007669"/>
    <property type="project" value="UniProtKB-KW"/>
</dbReference>
<name>A0A2H1VP52_SPOFR</name>
<evidence type="ECO:0000256" key="2">
    <source>
        <dbReference type="SAM" id="MobiDB-lite"/>
    </source>
</evidence>
<keyword evidence="1" id="KW-0863">Zinc-finger</keyword>
<dbReference type="PROSITE" id="PS50158">
    <property type="entry name" value="ZF_CCHC"/>
    <property type="match status" value="1"/>
</dbReference>
<feature type="compositionally biased region" description="Basic and acidic residues" evidence="2">
    <location>
        <begin position="212"/>
        <end position="228"/>
    </location>
</feature>
<dbReference type="AlphaFoldDB" id="A0A2H1VP52"/>
<feature type="region of interest" description="Disordered" evidence="2">
    <location>
        <begin position="114"/>
        <end position="149"/>
    </location>
</feature>
<keyword evidence="1" id="KW-0862">Zinc</keyword>
<accession>A0A2H1VP52</accession>
<proteinExistence type="predicted"/>
<dbReference type="GO" id="GO:0003676">
    <property type="term" value="F:nucleic acid binding"/>
    <property type="evidence" value="ECO:0007669"/>
    <property type="project" value="InterPro"/>
</dbReference>
<organism evidence="4">
    <name type="scientific">Spodoptera frugiperda</name>
    <name type="common">Fall armyworm</name>
    <dbReference type="NCBI Taxonomy" id="7108"/>
    <lineage>
        <taxon>Eukaryota</taxon>
        <taxon>Metazoa</taxon>
        <taxon>Ecdysozoa</taxon>
        <taxon>Arthropoda</taxon>
        <taxon>Hexapoda</taxon>
        <taxon>Insecta</taxon>
        <taxon>Pterygota</taxon>
        <taxon>Neoptera</taxon>
        <taxon>Endopterygota</taxon>
        <taxon>Lepidoptera</taxon>
        <taxon>Glossata</taxon>
        <taxon>Ditrysia</taxon>
        <taxon>Noctuoidea</taxon>
        <taxon>Noctuidae</taxon>
        <taxon>Amphipyrinae</taxon>
        <taxon>Spodoptera</taxon>
    </lineage>
</organism>
<protein>
    <submittedName>
        <fullName evidence="4">SFRICE_041618</fullName>
    </submittedName>
</protein>
<keyword evidence="1" id="KW-0479">Metal-binding</keyword>
<evidence type="ECO:0000259" key="3">
    <source>
        <dbReference type="PROSITE" id="PS50158"/>
    </source>
</evidence>
<gene>
    <name evidence="4" type="ORF">SFRICE_041618</name>
</gene>
<sequence>MSETGLSEEEAQQLAQETVAREIADRSAELQALLDLQEVGFTPRSALARTPPQGFSTPLGTLEYAEGRVTAAAAAAGATAGKRGLSSPEEVQEAVRRRIAAVRMGRKEVPPMGGIQLRAARSPSPPCSEQGAEEEAPTENWVGPADPVTSAPVEQLAGLATASTKGIMEAVRGKTSKLNKDEIAAIGAHTERLGAVVTHLLLRLATAEREPAVAREKGRENLNQEAPRHIPPAGGPVRSFANTLRLGRDNAPVPIMRPPGPAVVIFPAEDQKERLKTAEDTRRALRTAVQPAKLGIQIAGLRKVGNAGVVVQTTSAAAAERLRKAVPDTLRATEPAARQPLIALTGIDKGATLEDVIADIKEQNLREEEWTKEKIGGALRVVFKRDRHHGRTKWVCSCTPELRKALVTRGKLFIGWDVVEVTDHLDVTCCNRCQQYWHPAKYCRAKTQTCGSCGEEGHGSADCKAQTRVCATCKRFGRRGAETHRTASRDCPARAHAEQRQVTAINYG</sequence>
<feature type="region of interest" description="Disordered" evidence="2">
    <location>
        <begin position="212"/>
        <end position="237"/>
    </location>
</feature>
<dbReference type="EMBL" id="ODYU01003604">
    <property type="protein sequence ID" value="SOQ42577.1"/>
    <property type="molecule type" value="Genomic_DNA"/>
</dbReference>